<dbReference type="Proteomes" id="UP000199421">
    <property type="component" value="Unassembled WGS sequence"/>
</dbReference>
<feature type="binding site" evidence="3">
    <location>
        <position position="38"/>
    </location>
    <ligand>
        <name>a divalent metal cation</name>
        <dbReference type="ChEBI" id="CHEBI:60240"/>
    </ligand>
</feature>
<dbReference type="RefSeq" id="WP_093324036.1">
    <property type="nucleotide sequence ID" value="NZ_FOAF01000002.1"/>
</dbReference>
<keyword evidence="5" id="KW-1185">Reference proteome</keyword>
<evidence type="ECO:0000256" key="3">
    <source>
        <dbReference type="PIRSR" id="PIRSR607837-1"/>
    </source>
</evidence>
<comment type="similarity">
    <text evidence="1">Belongs to the DinB family.</text>
</comment>
<organism evidence="4 5">
    <name type="scientific">Olivibacter domesticus</name>
    <name type="common">Pseudosphingobacterium domesticum</name>
    <dbReference type="NCBI Taxonomy" id="407022"/>
    <lineage>
        <taxon>Bacteria</taxon>
        <taxon>Pseudomonadati</taxon>
        <taxon>Bacteroidota</taxon>
        <taxon>Sphingobacteriia</taxon>
        <taxon>Sphingobacteriales</taxon>
        <taxon>Sphingobacteriaceae</taxon>
        <taxon>Olivibacter</taxon>
    </lineage>
</organism>
<name>A0A1H7PIV9_OLID1</name>
<evidence type="ECO:0000313" key="4">
    <source>
        <dbReference type="EMBL" id="SEL35711.1"/>
    </source>
</evidence>
<feature type="binding site" evidence="3">
    <location>
        <position position="124"/>
    </location>
    <ligand>
        <name>a divalent metal cation</name>
        <dbReference type="ChEBI" id="CHEBI:60240"/>
    </ligand>
</feature>
<evidence type="ECO:0000256" key="1">
    <source>
        <dbReference type="ARBA" id="ARBA00008635"/>
    </source>
</evidence>
<dbReference type="PANTHER" id="PTHR37302:SF3">
    <property type="entry name" value="DAMAGE-INDUCIBLE PROTEIN DINB"/>
    <property type="match status" value="1"/>
</dbReference>
<reference evidence="5" key="1">
    <citation type="submission" date="2016-10" db="EMBL/GenBank/DDBJ databases">
        <authorList>
            <person name="Varghese N."/>
            <person name="Submissions S."/>
        </authorList>
    </citation>
    <scope>NUCLEOTIDE SEQUENCE [LARGE SCALE GENOMIC DNA]</scope>
    <source>
        <strain evidence="5">DSM 18733</strain>
    </source>
</reference>
<accession>A0A1H7PIV9</accession>
<protein>
    <submittedName>
        <fullName evidence="4">Uncharacterized damage-inducible protein DinB (Forms a four-helix bundle)</fullName>
    </submittedName>
</protein>
<dbReference type="InterPro" id="IPR034660">
    <property type="entry name" value="DinB/YfiT-like"/>
</dbReference>
<dbReference type="PANTHER" id="PTHR37302">
    <property type="entry name" value="SLR1116 PROTEIN"/>
    <property type="match status" value="1"/>
</dbReference>
<sequence>MRDYFIKLFDYDRSMNLKLISLLTDEEQMKTGKGLMSHLLAAQQIWFKRCKQESAITYALWPEWPLQNLREVTLGNHTNWINFLQGLTDSDFEKSVSYQNSKGTSFSKRLDDILAHLINHGTHHRAQIGQQLKLAGLSTLPATDYIFYVSE</sequence>
<gene>
    <name evidence="4" type="ORF">SAMN05661044_02257</name>
</gene>
<keyword evidence="2 3" id="KW-0479">Metal-binding</keyword>
<dbReference type="AlphaFoldDB" id="A0A1H7PIV9"/>
<proteinExistence type="inferred from homology"/>
<dbReference type="Pfam" id="PF05163">
    <property type="entry name" value="DinB"/>
    <property type="match status" value="1"/>
</dbReference>
<dbReference type="GO" id="GO:0046872">
    <property type="term" value="F:metal ion binding"/>
    <property type="evidence" value="ECO:0007669"/>
    <property type="project" value="UniProtKB-KW"/>
</dbReference>
<evidence type="ECO:0000313" key="5">
    <source>
        <dbReference type="Proteomes" id="UP000199421"/>
    </source>
</evidence>
<evidence type="ECO:0000256" key="2">
    <source>
        <dbReference type="ARBA" id="ARBA00022723"/>
    </source>
</evidence>
<dbReference type="Gene3D" id="1.20.120.450">
    <property type="entry name" value="dinb family like domain"/>
    <property type="match status" value="1"/>
</dbReference>
<dbReference type="SUPFAM" id="SSF109854">
    <property type="entry name" value="DinB/YfiT-like putative metalloenzymes"/>
    <property type="match status" value="1"/>
</dbReference>
<dbReference type="EMBL" id="FOAF01000002">
    <property type="protein sequence ID" value="SEL35711.1"/>
    <property type="molecule type" value="Genomic_DNA"/>
</dbReference>
<dbReference type="InterPro" id="IPR007837">
    <property type="entry name" value="DinB"/>
</dbReference>
<feature type="binding site" evidence="3">
    <location>
        <position position="120"/>
    </location>
    <ligand>
        <name>a divalent metal cation</name>
        <dbReference type="ChEBI" id="CHEBI:60240"/>
    </ligand>
</feature>
<dbReference type="OrthoDB" id="9811413at2"/>